<keyword evidence="1 7" id="KW-0808">Transferase</keyword>
<evidence type="ECO:0000256" key="5">
    <source>
        <dbReference type="SAM" id="MobiDB-lite"/>
    </source>
</evidence>
<dbReference type="EMBL" id="CP036291">
    <property type="protein sequence ID" value="QDU88002.1"/>
    <property type="molecule type" value="Genomic_DNA"/>
</dbReference>
<dbReference type="SMART" id="SM00220">
    <property type="entry name" value="S_TKc"/>
    <property type="match status" value="1"/>
</dbReference>
<dbReference type="CDD" id="cd14014">
    <property type="entry name" value="STKc_PknB_like"/>
    <property type="match status" value="1"/>
</dbReference>
<organism evidence="7 8">
    <name type="scientific">Pirellulimonas nuda</name>
    <dbReference type="NCBI Taxonomy" id="2528009"/>
    <lineage>
        <taxon>Bacteria</taxon>
        <taxon>Pseudomonadati</taxon>
        <taxon>Planctomycetota</taxon>
        <taxon>Planctomycetia</taxon>
        <taxon>Pirellulales</taxon>
        <taxon>Lacipirellulaceae</taxon>
        <taxon>Pirellulimonas</taxon>
    </lineage>
</organism>
<dbReference type="Gene3D" id="1.25.40.10">
    <property type="entry name" value="Tetratricopeptide repeat domain"/>
    <property type="match status" value="1"/>
</dbReference>
<evidence type="ECO:0000313" key="7">
    <source>
        <dbReference type="EMBL" id="QDU88002.1"/>
    </source>
</evidence>
<dbReference type="PROSITE" id="PS50011">
    <property type="entry name" value="PROTEIN_KINASE_DOM"/>
    <property type="match status" value="1"/>
</dbReference>
<evidence type="ECO:0000256" key="3">
    <source>
        <dbReference type="ARBA" id="ARBA00022777"/>
    </source>
</evidence>
<dbReference type="InterPro" id="IPR011990">
    <property type="entry name" value="TPR-like_helical_dom_sf"/>
</dbReference>
<dbReference type="OrthoDB" id="256096at2"/>
<reference evidence="7 8" key="1">
    <citation type="submission" date="2019-02" db="EMBL/GenBank/DDBJ databases">
        <title>Deep-cultivation of Planctomycetes and their phenomic and genomic characterization uncovers novel biology.</title>
        <authorList>
            <person name="Wiegand S."/>
            <person name="Jogler M."/>
            <person name="Boedeker C."/>
            <person name="Pinto D."/>
            <person name="Vollmers J."/>
            <person name="Rivas-Marin E."/>
            <person name="Kohn T."/>
            <person name="Peeters S.H."/>
            <person name="Heuer A."/>
            <person name="Rast P."/>
            <person name="Oberbeckmann S."/>
            <person name="Bunk B."/>
            <person name="Jeske O."/>
            <person name="Meyerdierks A."/>
            <person name="Storesund J.E."/>
            <person name="Kallscheuer N."/>
            <person name="Luecker S."/>
            <person name="Lage O.M."/>
            <person name="Pohl T."/>
            <person name="Merkel B.J."/>
            <person name="Hornburger P."/>
            <person name="Mueller R.-W."/>
            <person name="Bruemmer F."/>
            <person name="Labrenz M."/>
            <person name="Spormann A.M."/>
            <person name="Op den Camp H."/>
            <person name="Overmann J."/>
            <person name="Amann R."/>
            <person name="Jetten M.S.M."/>
            <person name="Mascher T."/>
            <person name="Medema M.H."/>
            <person name="Devos D.P."/>
            <person name="Kaster A.-K."/>
            <person name="Ovreas L."/>
            <person name="Rohde M."/>
            <person name="Galperin M.Y."/>
            <person name="Jogler C."/>
        </authorList>
    </citation>
    <scope>NUCLEOTIDE SEQUENCE [LARGE SCALE GENOMIC DNA]</scope>
    <source>
        <strain evidence="7 8">Pla175</strain>
    </source>
</reference>
<keyword evidence="4" id="KW-0067">ATP-binding</keyword>
<gene>
    <name evidence="7" type="primary">pknD_1</name>
    <name evidence="7" type="ORF">Pla175_13710</name>
</gene>
<dbReference type="KEGG" id="pnd:Pla175_13710"/>
<dbReference type="PANTHER" id="PTHR43289:SF6">
    <property type="entry name" value="SERINE_THREONINE-PROTEIN KINASE NEKL-3"/>
    <property type="match status" value="1"/>
</dbReference>
<feature type="domain" description="Protein kinase" evidence="6">
    <location>
        <begin position="134"/>
        <end position="426"/>
    </location>
</feature>
<evidence type="ECO:0000256" key="1">
    <source>
        <dbReference type="ARBA" id="ARBA00022679"/>
    </source>
</evidence>
<sequence>MPQTCDPRGQLFVELAVRCGLIDAATASGVRSGVGDGGDSAADWLVDRGSLSANAAAALHRLVECHIESAGGSVDVALAAIAAAASPAPAAPSTAPDMDTATVGPNPAHDPLRTQPPAAAAVSRPAASESPLRFRRIRAHAQGGLGRVSLAEDRELGREVALKELLDHHADDQASRVRFLREASITGRLEHPGIVPVYGMGYFADGRPYYAMRMLRGRSLLDDIRDYHSEAGVRSRDHQLRLRQLLERFRAVCDAIQYAHQQGVVHRDLKPANIMSGEYGETLVVDWGLAKQSDDAADDPAATTASSSVVGVETLDGAVIGTPCYMSPEQAAGRLQAVGEASDIYSLGATLYHLLTGTAPLTDRDGGGSNRSVLERAIRGEVTPPRVVNPRVPKPLAAVCGKAMALNPADRYGSAADLARDVERWMADEPVSADRESLPQLVGRWARRHKALARAAAAALAAIVLIGAASAVMIGRAQDRVRDQQAMLGLFFEPPTEANVDRLLSLASASGAKQQEYEGRVASLVGDDLRAQLEAPRIDSDAAERFQASLASYQSLFSRHGSDAFRAQAPALNDALALRRADWNTLVDYAAGSPTASQRLPQGAAPAELVSVNERGLPTRRLQEGAGPEARRYAAPVPIKVEGGGQAGDTAVTATLEAGWRQASAVGLTFETDLGVRYDFLVTSPQFDSRDRSARAFKKLPPLADSAELMMHVRRDNSLLSSARVRAPDGPITLRAQRDGDRLQLEFNGSQRIAIEDPFYTPSATPDAISLMWPPGAALSLLQVSYKQAPPQEPSPMEEADRLYAAGRLVDAERAYAEIDGVEAAYKRAVCLEVTDYPSYLPALRAIVDNPDPNISPDALRWEVFAVLRLTVSLLEHGDLEEANLRIEDSADEIRANAQFIPEQDRRNLLAFLQQSGHAGQLAIGSQDDSSDLELALSLQALWGAAPADVRSTQLRLAQTHHVNGRYQEAAKLLTELLRQPEGMSELERVLIVSDLVHNYIVLNRLDVAQEVIKSELLAMGGQPLPGRLPLLLDRARVWLALGQPDAAAADLDAFLDGYDPQQTQHAHVALAALMRGVLHQRQGADAEAMRVWRSGLLQNWRGPAPDFSNIASATGVESAMLTESIDNDAILLCWTDALKAADIDQLLDVYVGGMSLGTVALRNVLETVDQDVVRRALLACHTDPRYRVTAEASAFRAVPSQVAAEAFAASFFTHALLESTFQGETLPEEFWGFAVSNFGDLIEGYRKRAIGAEDMKSIFNLWRSNRESEGWNRLRANPELSAPLKAGMGLVFGRADMRKGKSLATRFNLEYALQQQDVPDWLRSMAEAYLAELPAKE</sequence>
<dbReference type="GO" id="GO:0005524">
    <property type="term" value="F:ATP binding"/>
    <property type="evidence" value="ECO:0007669"/>
    <property type="project" value="UniProtKB-KW"/>
</dbReference>
<keyword evidence="2" id="KW-0547">Nucleotide-binding</keyword>
<feature type="compositionally biased region" description="Low complexity" evidence="5">
    <location>
        <begin position="116"/>
        <end position="127"/>
    </location>
</feature>
<name>A0A518D958_9BACT</name>
<dbReference type="Gene3D" id="3.30.200.20">
    <property type="entry name" value="Phosphorylase Kinase, domain 1"/>
    <property type="match status" value="1"/>
</dbReference>
<evidence type="ECO:0000259" key="6">
    <source>
        <dbReference type="PROSITE" id="PS50011"/>
    </source>
</evidence>
<feature type="region of interest" description="Disordered" evidence="5">
    <location>
        <begin position="88"/>
        <end position="127"/>
    </location>
</feature>
<proteinExistence type="predicted"/>
<dbReference type="Gene3D" id="1.10.510.10">
    <property type="entry name" value="Transferase(Phosphotransferase) domain 1"/>
    <property type="match status" value="1"/>
</dbReference>
<dbReference type="SUPFAM" id="SSF56112">
    <property type="entry name" value="Protein kinase-like (PK-like)"/>
    <property type="match status" value="1"/>
</dbReference>
<dbReference type="RefSeq" id="WP_145282454.1">
    <property type="nucleotide sequence ID" value="NZ_CP036291.1"/>
</dbReference>
<dbReference type="Pfam" id="PF00069">
    <property type="entry name" value="Pkinase"/>
    <property type="match status" value="1"/>
</dbReference>
<evidence type="ECO:0000313" key="8">
    <source>
        <dbReference type="Proteomes" id="UP000317429"/>
    </source>
</evidence>
<keyword evidence="3 7" id="KW-0418">Kinase</keyword>
<dbReference type="InterPro" id="IPR011009">
    <property type="entry name" value="Kinase-like_dom_sf"/>
</dbReference>
<dbReference type="InterPro" id="IPR000719">
    <property type="entry name" value="Prot_kinase_dom"/>
</dbReference>
<evidence type="ECO:0000256" key="4">
    <source>
        <dbReference type="ARBA" id="ARBA00022840"/>
    </source>
</evidence>
<dbReference type="PANTHER" id="PTHR43289">
    <property type="entry name" value="MITOGEN-ACTIVATED PROTEIN KINASE KINASE KINASE 20-RELATED"/>
    <property type="match status" value="1"/>
</dbReference>
<accession>A0A518D958</accession>
<evidence type="ECO:0000256" key="2">
    <source>
        <dbReference type="ARBA" id="ARBA00022741"/>
    </source>
</evidence>
<dbReference type="SUPFAM" id="SSF48452">
    <property type="entry name" value="TPR-like"/>
    <property type="match status" value="1"/>
</dbReference>
<keyword evidence="8" id="KW-1185">Reference proteome</keyword>
<dbReference type="EC" id="2.7.11.1" evidence="7"/>
<dbReference type="Proteomes" id="UP000317429">
    <property type="component" value="Chromosome"/>
</dbReference>
<protein>
    <submittedName>
        <fullName evidence="7">Serine/threonine-protein kinase PknD</fullName>
        <ecNumber evidence="7">2.7.11.1</ecNumber>
    </submittedName>
</protein>
<dbReference type="GO" id="GO:0004674">
    <property type="term" value="F:protein serine/threonine kinase activity"/>
    <property type="evidence" value="ECO:0007669"/>
    <property type="project" value="UniProtKB-EC"/>
</dbReference>